<protein>
    <submittedName>
        <fullName evidence="2">Uncharacterized protein</fullName>
    </submittedName>
</protein>
<comment type="caution">
    <text evidence="2">The sequence shown here is derived from an EMBL/GenBank/DDBJ whole genome shotgun (WGS) entry which is preliminary data.</text>
</comment>
<evidence type="ECO:0000256" key="1">
    <source>
        <dbReference type="SAM" id="MobiDB-lite"/>
    </source>
</evidence>
<evidence type="ECO:0000313" key="3">
    <source>
        <dbReference type="Proteomes" id="UP001187192"/>
    </source>
</evidence>
<proteinExistence type="predicted"/>
<dbReference type="AlphaFoldDB" id="A0AA87YR82"/>
<dbReference type="EMBL" id="BTGU01009064">
    <property type="protein sequence ID" value="GMN20958.1"/>
    <property type="molecule type" value="Genomic_DNA"/>
</dbReference>
<sequence length="57" mass="6162">GVEGQGWWGAKARWGAPEAGAWGRSPTIRGRLLETEKTWDEKGNISYSKKGSTTASP</sequence>
<name>A0AA87YR82_FICCA</name>
<dbReference type="Proteomes" id="UP001187192">
    <property type="component" value="Unassembled WGS sequence"/>
</dbReference>
<keyword evidence="3" id="KW-1185">Reference proteome</keyword>
<reference evidence="2" key="1">
    <citation type="submission" date="2023-07" db="EMBL/GenBank/DDBJ databases">
        <title>draft genome sequence of fig (Ficus carica).</title>
        <authorList>
            <person name="Takahashi T."/>
            <person name="Nishimura K."/>
        </authorList>
    </citation>
    <scope>NUCLEOTIDE SEQUENCE</scope>
</reference>
<organism evidence="2 3">
    <name type="scientific">Ficus carica</name>
    <name type="common">Common fig</name>
    <dbReference type="NCBI Taxonomy" id="3494"/>
    <lineage>
        <taxon>Eukaryota</taxon>
        <taxon>Viridiplantae</taxon>
        <taxon>Streptophyta</taxon>
        <taxon>Embryophyta</taxon>
        <taxon>Tracheophyta</taxon>
        <taxon>Spermatophyta</taxon>
        <taxon>Magnoliopsida</taxon>
        <taxon>eudicotyledons</taxon>
        <taxon>Gunneridae</taxon>
        <taxon>Pentapetalae</taxon>
        <taxon>rosids</taxon>
        <taxon>fabids</taxon>
        <taxon>Rosales</taxon>
        <taxon>Moraceae</taxon>
        <taxon>Ficeae</taxon>
        <taxon>Ficus</taxon>
    </lineage>
</organism>
<gene>
    <name evidence="2" type="ORF">TIFTF001_051078</name>
</gene>
<accession>A0AA87YR82</accession>
<evidence type="ECO:0000313" key="2">
    <source>
        <dbReference type="EMBL" id="GMN20958.1"/>
    </source>
</evidence>
<feature type="non-terminal residue" evidence="2">
    <location>
        <position position="1"/>
    </location>
</feature>
<feature type="region of interest" description="Disordered" evidence="1">
    <location>
        <begin position="1"/>
        <end position="27"/>
    </location>
</feature>